<gene>
    <name evidence="1" type="primary">U6500M00980</name>
    <name evidence="1" type="ORF">SEUBUCD650_0M00980</name>
</gene>
<keyword evidence="2" id="KW-1185">Reference proteome</keyword>
<proteinExistence type="predicted"/>
<organism evidence="1 2">
    <name type="scientific">Saccharomyces eubayanus</name>
    <name type="common">Yeast</name>
    <dbReference type="NCBI Taxonomy" id="1080349"/>
    <lineage>
        <taxon>Eukaryota</taxon>
        <taxon>Fungi</taxon>
        <taxon>Dikarya</taxon>
        <taxon>Ascomycota</taxon>
        <taxon>Saccharomycotina</taxon>
        <taxon>Saccharomycetes</taxon>
        <taxon>Saccharomycetales</taxon>
        <taxon>Saccharomycetaceae</taxon>
        <taxon>Saccharomyces</taxon>
    </lineage>
</organism>
<name>A0ABN8VHY8_SACEU</name>
<dbReference type="EMBL" id="OX291503">
    <property type="protein sequence ID" value="CAI1621075.1"/>
    <property type="molecule type" value="Genomic_DNA"/>
</dbReference>
<protein>
    <submittedName>
        <fullName evidence="1">Uncharacterized protein</fullName>
    </submittedName>
</protein>
<dbReference type="Proteomes" id="UP001152964">
    <property type="component" value="Chromosome 13"/>
</dbReference>
<evidence type="ECO:0000313" key="1">
    <source>
        <dbReference type="EMBL" id="CAI1621075.1"/>
    </source>
</evidence>
<reference evidence="1" key="1">
    <citation type="submission" date="2022-08" db="EMBL/GenBank/DDBJ databases">
        <authorList>
            <person name="Byrne P K."/>
        </authorList>
    </citation>
    <scope>NUCLEOTIDE SEQUENCE</scope>
    <source>
        <strain evidence="1">UCD650</strain>
    </source>
</reference>
<sequence>MLSCGLCTRTKDLVALRDHQTSYDHVRYDRMRCEFQQPVLYCLGNGQHGCFTLGTFNILRFGVGVEPYC</sequence>
<evidence type="ECO:0000313" key="2">
    <source>
        <dbReference type="Proteomes" id="UP001152964"/>
    </source>
</evidence>
<accession>A0ABN8VHY8</accession>